<proteinExistence type="predicted"/>
<feature type="region of interest" description="Disordered" evidence="1">
    <location>
        <begin position="16"/>
        <end position="37"/>
    </location>
</feature>
<evidence type="ECO:0000313" key="2">
    <source>
        <dbReference type="EMBL" id="OON24006.1"/>
    </source>
</evidence>
<name>A0A1S8XBH9_OPIVI</name>
<accession>A0A1S8XBH9</accession>
<gene>
    <name evidence="2" type="ORF">X801_00080</name>
</gene>
<organism evidence="2 3">
    <name type="scientific">Opisthorchis viverrini</name>
    <name type="common">Southeast Asian liver fluke</name>
    <dbReference type="NCBI Taxonomy" id="6198"/>
    <lineage>
        <taxon>Eukaryota</taxon>
        <taxon>Metazoa</taxon>
        <taxon>Spiralia</taxon>
        <taxon>Lophotrochozoa</taxon>
        <taxon>Platyhelminthes</taxon>
        <taxon>Trematoda</taxon>
        <taxon>Digenea</taxon>
        <taxon>Opisthorchiida</taxon>
        <taxon>Opisthorchiata</taxon>
        <taxon>Opisthorchiidae</taxon>
        <taxon>Opisthorchis</taxon>
    </lineage>
</organism>
<keyword evidence="3" id="KW-1185">Reference proteome</keyword>
<evidence type="ECO:0000256" key="1">
    <source>
        <dbReference type="SAM" id="MobiDB-lite"/>
    </source>
</evidence>
<sequence>MSSILLLGRRRCKQATSHESGRFKQRRLTDYPSSSDSESIKSSVELITSHNLRNSNTVLTKKSDTRTQQCLHDCELYESFEVSSCTFKHGLIRWNCLVDGVLVKITLCPKSFRVWYNGSLVRLTKARITYQTMHYTGQQTSTNGHVNFEFDPPSSKCGIQLCAAYHSPVDICGVTHADPQLFPTQLSHMVTSLGVKLSDWHIHCIEHREKGDWQGVDRCYDDHMLQTK</sequence>
<reference evidence="2 3" key="1">
    <citation type="submission" date="2015-03" db="EMBL/GenBank/DDBJ databases">
        <title>Draft genome of the nematode, Opisthorchis viverrini.</title>
        <authorList>
            <person name="Mitreva M."/>
        </authorList>
    </citation>
    <scope>NUCLEOTIDE SEQUENCE [LARGE SCALE GENOMIC DNA]</scope>
    <source>
        <strain evidence="2">Khon Kaen</strain>
    </source>
</reference>
<evidence type="ECO:0000313" key="3">
    <source>
        <dbReference type="Proteomes" id="UP000243686"/>
    </source>
</evidence>
<dbReference type="EMBL" id="KV891463">
    <property type="protein sequence ID" value="OON24006.1"/>
    <property type="molecule type" value="Genomic_DNA"/>
</dbReference>
<dbReference type="Proteomes" id="UP000243686">
    <property type="component" value="Unassembled WGS sequence"/>
</dbReference>
<protein>
    <submittedName>
        <fullName evidence="2">Uncharacterized protein</fullName>
    </submittedName>
</protein>
<dbReference type="AlphaFoldDB" id="A0A1S8XBH9"/>